<dbReference type="AlphaFoldDB" id="A0A5C4RQF8"/>
<feature type="compositionally biased region" description="Low complexity" evidence="1">
    <location>
        <begin position="40"/>
        <end position="61"/>
    </location>
</feature>
<dbReference type="EMBL" id="SMDR01000003">
    <property type="protein sequence ID" value="TNJ33204.1"/>
    <property type="molecule type" value="Genomic_DNA"/>
</dbReference>
<proteinExistence type="predicted"/>
<evidence type="ECO:0000256" key="1">
    <source>
        <dbReference type="SAM" id="MobiDB-lite"/>
    </source>
</evidence>
<evidence type="ECO:0000313" key="2">
    <source>
        <dbReference type="EMBL" id="TNJ33204.1"/>
    </source>
</evidence>
<gene>
    <name evidence="2" type="ORF">E1B00_12960</name>
</gene>
<dbReference type="Proteomes" id="UP000305760">
    <property type="component" value="Unassembled WGS sequence"/>
</dbReference>
<protein>
    <submittedName>
        <fullName evidence="2">Uncharacterized protein</fullName>
    </submittedName>
</protein>
<comment type="caution">
    <text evidence="2">The sequence shown here is derived from an EMBL/GenBank/DDBJ whole genome shotgun (WGS) entry which is preliminary data.</text>
</comment>
<keyword evidence="3" id="KW-1185">Reference proteome</keyword>
<accession>A0A5C4RQF8</accession>
<name>A0A5C4RQF8_9GAMM</name>
<organism evidence="2 3">
    <name type="scientific">Arenimonas terrae</name>
    <dbReference type="NCBI Taxonomy" id="2546226"/>
    <lineage>
        <taxon>Bacteria</taxon>
        <taxon>Pseudomonadati</taxon>
        <taxon>Pseudomonadota</taxon>
        <taxon>Gammaproteobacteria</taxon>
        <taxon>Lysobacterales</taxon>
        <taxon>Lysobacteraceae</taxon>
        <taxon>Arenimonas</taxon>
    </lineage>
</organism>
<evidence type="ECO:0000313" key="3">
    <source>
        <dbReference type="Proteomes" id="UP000305760"/>
    </source>
</evidence>
<reference evidence="2 3" key="1">
    <citation type="submission" date="2019-03" db="EMBL/GenBank/DDBJ databases">
        <title>Arenimonas daejeonensis sp. nov., isolated from compost.</title>
        <authorList>
            <person name="Jeon C.O."/>
        </authorList>
    </citation>
    <scope>NUCLEOTIDE SEQUENCE [LARGE SCALE GENOMIC DNA]</scope>
    <source>
        <strain evidence="2 3">R29</strain>
    </source>
</reference>
<sequence>MPAVLVVAVALAAVLFWARRTPDTVVEAPPAGMPAEVSKTEAAAPPATQSATPSRPSKSSARAATLLQVVGDRYDFDPADPNGAATSLADADWLHRHGFPDADAYDRLRRASLDELEEAAKIDLRAQVILAFNMAITGRYGNRPFELLEDAAARGSIFALETWGDIHYTLKHYRNPVAGAAYYHLALRRGYFTAAGKKLIFAGTLNAEQRMLSDVYAEVAWLRLLDARKRTGTPPFAEAELRPGFEQFVATLEVAYGTPEPGTAPNP</sequence>
<feature type="region of interest" description="Disordered" evidence="1">
    <location>
        <begin position="36"/>
        <end position="61"/>
    </location>
</feature>